<proteinExistence type="predicted"/>
<dbReference type="InterPro" id="IPR037354">
    <property type="entry name" value="Commd2"/>
</dbReference>
<evidence type="ECO:0000313" key="3">
    <source>
        <dbReference type="Proteomes" id="UP001627154"/>
    </source>
</evidence>
<gene>
    <name evidence="2" type="ORF">TKK_008825</name>
</gene>
<sequence>MNITDDLRRNLAFLIEQSHVLPDFCKLAIDYLQKGPNLKIYSAAAQKLQVEPKIIRSSVEALLNFLFECCKNKLSIEDLKETISSLGFPDEHGTVLCDLYTLKSQEISDALINLELKLPEYHNLEWRFEAQIASRSLLHQVIPLITMDLALANTSDSSKLEHVYLQTDPNNLLHLAQELEIALREGRSRHVQSVARIVESKDPS</sequence>
<dbReference type="CDD" id="cd04750">
    <property type="entry name" value="Commd2"/>
    <property type="match status" value="1"/>
</dbReference>
<evidence type="ECO:0000313" key="2">
    <source>
        <dbReference type="EMBL" id="KAL3397253.1"/>
    </source>
</evidence>
<dbReference type="Pfam" id="PF07258">
    <property type="entry name" value="COMM_domain"/>
    <property type="match status" value="1"/>
</dbReference>
<dbReference type="EMBL" id="JBJJXI010000066">
    <property type="protein sequence ID" value="KAL3397253.1"/>
    <property type="molecule type" value="Genomic_DNA"/>
</dbReference>
<accession>A0ABD2WVZ9</accession>
<dbReference type="PANTHER" id="PTHR15857:SF0">
    <property type="entry name" value="COMM DOMAIN-CONTAINING PROTEIN 2"/>
    <property type="match status" value="1"/>
</dbReference>
<evidence type="ECO:0000259" key="1">
    <source>
        <dbReference type="PROSITE" id="PS51269"/>
    </source>
</evidence>
<organism evidence="2 3">
    <name type="scientific">Trichogramma kaykai</name>
    <dbReference type="NCBI Taxonomy" id="54128"/>
    <lineage>
        <taxon>Eukaryota</taxon>
        <taxon>Metazoa</taxon>
        <taxon>Ecdysozoa</taxon>
        <taxon>Arthropoda</taxon>
        <taxon>Hexapoda</taxon>
        <taxon>Insecta</taxon>
        <taxon>Pterygota</taxon>
        <taxon>Neoptera</taxon>
        <taxon>Endopterygota</taxon>
        <taxon>Hymenoptera</taxon>
        <taxon>Apocrita</taxon>
        <taxon>Proctotrupomorpha</taxon>
        <taxon>Chalcidoidea</taxon>
        <taxon>Trichogrammatidae</taxon>
        <taxon>Trichogramma</taxon>
    </lineage>
</organism>
<dbReference type="Proteomes" id="UP001627154">
    <property type="component" value="Unassembled WGS sequence"/>
</dbReference>
<dbReference type="PANTHER" id="PTHR15857">
    <property type="entry name" value="COMM DOMAIN CONTAINING PROTEIN 2"/>
    <property type="match status" value="1"/>
</dbReference>
<feature type="domain" description="COMM" evidence="1">
    <location>
        <begin position="120"/>
        <end position="190"/>
    </location>
</feature>
<reference evidence="2 3" key="1">
    <citation type="journal article" date="2024" name="bioRxiv">
        <title>A reference genome for Trichogramma kaykai: A tiny desert-dwelling parasitoid wasp with competing sex-ratio distorters.</title>
        <authorList>
            <person name="Culotta J."/>
            <person name="Lindsey A.R."/>
        </authorList>
    </citation>
    <scope>NUCLEOTIDE SEQUENCE [LARGE SCALE GENOMIC DNA]</scope>
    <source>
        <strain evidence="2 3">KSX58</strain>
    </source>
</reference>
<dbReference type="PROSITE" id="PS51269">
    <property type="entry name" value="COMM"/>
    <property type="match status" value="1"/>
</dbReference>
<dbReference type="InterPro" id="IPR017920">
    <property type="entry name" value="COMM"/>
</dbReference>
<comment type="caution">
    <text evidence="2">The sequence shown here is derived from an EMBL/GenBank/DDBJ whole genome shotgun (WGS) entry which is preliminary data.</text>
</comment>
<dbReference type="Pfam" id="PF21672">
    <property type="entry name" value="COMM_HN"/>
    <property type="match status" value="1"/>
</dbReference>
<keyword evidence="3" id="KW-1185">Reference proteome</keyword>
<protein>
    <recommendedName>
        <fullName evidence="1">COMM domain-containing protein</fullName>
    </recommendedName>
</protein>
<dbReference type="AlphaFoldDB" id="A0ABD2WVZ9"/>
<name>A0ABD2WVZ9_9HYME</name>